<keyword evidence="2" id="KW-1185">Reference proteome</keyword>
<dbReference type="InterPro" id="IPR042197">
    <property type="entry name" value="Apaf_helical"/>
</dbReference>
<dbReference type="OrthoDB" id="37484at2759"/>
<evidence type="ECO:0000313" key="1">
    <source>
        <dbReference type="EMBL" id="KAJ4962693.1"/>
    </source>
</evidence>
<proteinExistence type="predicted"/>
<sequence>MGTFPAHHLEGLSDEDCWALFKERAFGVGREENVNLVAIGKKIVKKCGGVPLAANALGSLMCFKHRVGMRDSEIWDLQEEEEITIFWALRLSYNHMPFYMRQCFSFCSIYPKDYIIEKEKLVHLIGHVLLLLAT</sequence>
<dbReference type="SUPFAM" id="SSF52540">
    <property type="entry name" value="P-loop containing nucleoside triphosphate hydrolases"/>
    <property type="match status" value="1"/>
</dbReference>
<gene>
    <name evidence="1" type="ORF">NE237_022632</name>
</gene>
<reference evidence="1" key="1">
    <citation type="journal article" date="2023" name="Plant J.">
        <title>The genome of the king protea, Protea cynaroides.</title>
        <authorList>
            <person name="Chang J."/>
            <person name="Duong T.A."/>
            <person name="Schoeman C."/>
            <person name="Ma X."/>
            <person name="Roodt D."/>
            <person name="Barker N."/>
            <person name="Li Z."/>
            <person name="Van de Peer Y."/>
            <person name="Mizrachi E."/>
        </authorList>
    </citation>
    <scope>NUCLEOTIDE SEQUENCE</scope>
    <source>
        <tissue evidence="1">Young leaves</tissue>
    </source>
</reference>
<name>A0A9Q0HDD4_9MAGN</name>
<protein>
    <recommendedName>
        <fullName evidence="3">NB-ARC domain-containing protein</fullName>
    </recommendedName>
</protein>
<dbReference type="InterPro" id="IPR027417">
    <property type="entry name" value="P-loop_NTPase"/>
</dbReference>
<dbReference type="PANTHER" id="PTHR23155:SF1205">
    <property type="entry name" value="DISEASE RESISTANCE PROTEIN RPM1"/>
    <property type="match status" value="1"/>
</dbReference>
<comment type="caution">
    <text evidence="1">The sequence shown here is derived from an EMBL/GenBank/DDBJ whole genome shotgun (WGS) entry which is preliminary data.</text>
</comment>
<dbReference type="Gene3D" id="1.10.10.10">
    <property type="entry name" value="Winged helix-like DNA-binding domain superfamily/Winged helix DNA-binding domain"/>
    <property type="match status" value="1"/>
</dbReference>
<organism evidence="1 2">
    <name type="scientific">Protea cynaroides</name>
    <dbReference type="NCBI Taxonomy" id="273540"/>
    <lineage>
        <taxon>Eukaryota</taxon>
        <taxon>Viridiplantae</taxon>
        <taxon>Streptophyta</taxon>
        <taxon>Embryophyta</taxon>
        <taxon>Tracheophyta</taxon>
        <taxon>Spermatophyta</taxon>
        <taxon>Magnoliopsida</taxon>
        <taxon>Proteales</taxon>
        <taxon>Proteaceae</taxon>
        <taxon>Protea</taxon>
    </lineage>
</organism>
<dbReference type="EMBL" id="JAMYWD010000008">
    <property type="protein sequence ID" value="KAJ4962693.1"/>
    <property type="molecule type" value="Genomic_DNA"/>
</dbReference>
<dbReference type="AlphaFoldDB" id="A0A9Q0HDD4"/>
<dbReference type="GO" id="GO:0098542">
    <property type="term" value="P:defense response to other organism"/>
    <property type="evidence" value="ECO:0007669"/>
    <property type="project" value="TreeGrafter"/>
</dbReference>
<dbReference type="InterPro" id="IPR036388">
    <property type="entry name" value="WH-like_DNA-bd_sf"/>
</dbReference>
<dbReference type="GO" id="GO:0043531">
    <property type="term" value="F:ADP binding"/>
    <property type="evidence" value="ECO:0007669"/>
    <property type="project" value="InterPro"/>
</dbReference>
<dbReference type="Proteomes" id="UP001141806">
    <property type="component" value="Unassembled WGS sequence"/>
</dbReference>
<dbReference type="PANTHER" id="PTHR23155">
    <property type="entry name" value="DISEASE RESISTANCE PROTEIN RP"/>
    <property type="match status" value="1"/>
</dbReference>
<accession>A0A9Q0HDD4</accession>
<dbReference type="Gene3D" id="1.10.8.430">
    <property type="entry name" value="Helical domain of apoptotic protease-activating factors"/>
    <property type="match status" value="1"/>
</dbReference>
<evidence type="ECO:0000313" key="2">
    <source>
        <dbReference type="Proteomes" id="UP001141806"/>
    </source>
</evidence>
<evidence type="ECO:0008006" key="3">
    <source>
        <dbReference type="Google" id="ProtNLM"/>
    </source>
</evidence>
<dbReference type="InterPro" id="IPR044974">
    <property type="entry name" value="Disease_R_plants"/>
</dbReference>